<reference evidence="5 6" key="1">
    <citation type="submission" date="2018-09" db="EMBL/GenBank/DDBJ databases">
        <title>Genomic investigation of the strawberry pathogen Phytophthora fragariae indicates pathogenicity is determined by transcriptional variation in three key races.</title>
        <authorList>
            <person name="Adams T.M."/>
            <person name="Armitage A.D."/>
            <person name="Sobczyk M.K."/>
            <person name="Bates H.J."/>
            <person name="Dunwell J.M."/>
            <person name="Nellist C.F."/>
            <person name="Harrison R.J."/>
        </authorList>
    </citation>
    <scope>NUCLEOTIDE SEQUENCE [LARGE SCALE GENOMIC DNA]</scope>
    <source>
        <strain evidence="2 4">NOV-5</strain>
        <strain evidence="3 6">NOV-77</strain>
        <strain evidence="1 5">SCRP245</strain>
    </source>
</reference>
<organism evidence="1 5">
    <name type="scientific">Phytophthora fragariae</name>
    <dbReference type="NCBI Taxonomy" id="53985"/>
    <lineage>
        <taxon>Eukaryota</taxon>
        <taxon>Sar</taxon>
        <taxon>Stramenopiles</taxon>
        <taxon>Oomycota</taxon>
        <taxon>Peronosporomycetes</taxon>
        <taxon>Peronosporales</taxon>
        <taxon>Peronosporaceae</taxon>
        <taxon>Phytophthora</taxon>
    </lineage>
</organism>
<proteinExistence type="predicted"/>
<evidence type="ECO:0000313" key="5">
    <source>
        <dbReference type="Proteomes" id="UP000460718"/>
    </source>
</evidence>
<name>A0A6A3HU52_9STRA</name>
<evidence type="ECO:0000313" key="1">
    <source>
        <dbReference type="EMBL" id="KAE8972947.1"/>
    </source>
</evidence>
<dbReference type="EMBL" id="QXGA01003183">
    <property type="protein sequence ID" value="KAE9086467.1"/>
    <property type="molecule type" value="Genomic_DNA"/>
</dbReference>
<evidence type="ECO:0000313" key="2">
    <source>
        <dbReference type="EMBL" id="KAE9086467.1"/>
    </source>
</evidence>
<sequence length="83" mass="9006">MASSRFLAFAVVAAGWTNELYDEDVHDTPNAAPDSDLIKTLTTTSESSHFARNTLPKPPLPSWSYLSIISSNHGINQSGVNED</sequence>
<gene>
    <name evidence="2" type="ORF">PF006_g26021</name>
    <name evidence="3" type="ORF">PF008_g32121</name>
    <name evidence="1" type="ORF">PF011_g25452</name>
</gene>
<protein>
    <submittedName>
        <fullName evidence="1">Uncharacterized protein</fullName>
    </submittedName>
</protein>
<evidence type="ECO:0000313" key="4">
    <source>
        <dbReference type="Proteomes" id="UP000440732"/>
    </source>
</evidence>
<dbReference type="Proteomes" id="UP000440732">
    <property type="component" value="Unassembled WGS sequence"/>
</dbReference>
<evidence type="ECO:0000313" key="3">
    <source>
        <dbReference type="EMBL" id="KAE9264450.1"/>
    </source>
</evidence>
<dbReference type="AlphaFoldDB" id="A0A6A3HU52"/>
<dbReference type="Proteomes" id="UP000460718">
    <property type="component" value="Unassembled WGS sequence"/>
</dbReference>
<evidence type="ECO:0000313" key="6">
    <source>
        <dbReference type="Proteomes" id="UP000486351"/>
    </source>
</evidence>
<dbReference type="EMBL" id="QXFW01003109">
    <property type="protein sequence ID" value="KAE8972947.1"/>
    <property type="molecule type" value="Genomic_DNA"/>
</dbReference>
<dbReference type="Proteomes" id="UP000486351">
    <property type="component" value="Unassembled WGS sequence"/>
</dbReference>
<dbReference type="EMBL" id="QXFY01008294">
    <property type="protein sequence ID" value="KAE9264450.1"/>
    <property type="molecule type" value="Genomic_DNA"/>
</dbReference>
<accession>A0A6A3HU52</accession>
<comment type="caution">
    <text evidence="1">The sequence shown here is derived from an EMBL/GenBank/DDBJ whole genome shotgun (WGS) entry which is preliminary data.</text>
</comment>